<name>A0A645ECK5_9ZZZZ</name>
<dbReference type="AlphaFoldDB" id="A0A645ECK5"/>
<dbReference type="EMBL" id="VSSQ01045794">
    <property type="protein sequence ID" value="MPM99707.1"/>
    <property type="molecule type" value="Genomic_DNA"/>
</dbReference>
<gene>
    <name evidence="1" type="ORF">SDC9_146901</name>
</gene>
<comment type="caution">
    <text evidence="1">The sequence shown here is derived from an EMBL/GenBank/DDBJ whole genome shotgun (WGS) entry which is preliminary data.</text>
</comment>
<evidence type="ECO:0000313" key="1">
    <source>
        <dbReference type="EMBL" id="MPM99707.1"/>
    </source>
</evidence>
<sequence length="105" mass="10870">MAFLSQGLHFRPADTPPLGDVFRGDAHGHINLGAVFQQPGVRPLRTQQHRHHGHGFTPACHHDGLLAAANGVGGGGNGLQAAGAVPVDCLSGYAVRQKGPLNDQA</sequence>
<reference evidence="1" key="1">
    <citation type="submission" date="2019-08" db="EMBL/GenBank/DDBJ databases">
        <authorList>
            <person name="Kucharzyk K."/>
            <person name="Murdoch R.W."/>
            <person name="Higgins S."/>
            <person name="Loffler F."/>
        </authorList>
    </citation>
    <scope>NUCLEOTIDE SEQUENCE</scope>
</reference>
<accession>A0A645ECK5</accession>
<proteinExistence type="predicted"/>
<organism evidence="1">
    <name type="scientific">bioreactor metagenome</name>
    <dbReference type="NCBI Taxonomy" id="1076179"/>
    <lineage>
        <taxon>unclassified sequences</taxon>
        <taxon>metagenomes</taxon>
        <taxon>ecological metagenomes</taxon>
    </lineage>
</organism>
<protein>
    <submittedName>
        <fullName evidence="1">Uncharacterized protein</fullName>
    </submittedName>
</protein>